<name>A0A8U0HZQ6_9EURY</name>
<keyword evidence="3" id="KW-1185">Reference proteome</keyword>
<dbReference type="RefSeq" id="WP_248652440.1">
    <property type="nucleotide sequence ID" value="NZ_CP096660.1"/>
</dbReference>
<dbReference type="GeneID" id="72187493"/>
<accession>A0A8U0HZQ6</accession>
<dbReference type="AlphaFoldDB" id="A0A8U0HZQ6"/>
<reference evidence="2 3" key="1">
    <citation type="submission" date="2022-04" db="EMBL/GenBank/DDBJ databases">
        <title>Diverse halophilic archaea isolated from saline environments.</title>
        <authorList>
            <person name="Cui H.-L."/>
        </authorList>
    </citation>
    <scope>NUCLEOTIDE SEQUENCE [LARGE SCALE GENOMIC DNA]</scope>
    <source>
        <strain evidence="2 3">XZYJT49</strain>
        <plasmid evidence="2 3">unnamed1</plasmid>
    </source>
</reference>
<dbReference type="KEGG" id="halx:M0R89_19800"/>
<dbReference type="InterPro" id="IPR006311">
    <property type="entry name" value="TAT_signal"/>
</dbReference>
<evidence type="ECO:0000313" key="3">
    <source>
        <dbReference type="Proteomes" id="UP000830729"/>
    </source>
</evidence>
<evidence type="ECO:0000256" key="1">
    <source>
        <dbReference type="SAM" id="MobiDB-lite"/>
    </source>
</evidence>
<geneLocation type="plasmid" evidence="2 3">
    <name>unnamed1</name>
</geneLocation>
<dbReference type="Proteomes" id="UP000830729">
    <property type="component" value="Plasmid unnamed1"/>
</dbReference>
<evidence type="ECO:0000313" key="2">
    <source>
        <dbReference type="EMBL" id="UPV76407.1"/>
    </source>
</evidence>
<feature type="compositionally biased region" description="Gly residues" evidence="1">
    <location>
        <begin position="259"/>
        <end position="283"/>
    </location>
</feature>
<keyword evidence="2" id="KW-0614">Plasmid</keyword>
<feature type="region of interest" description="Disordered" evidence="1">
    <location>
        <begin position="246"/>
        <end position="338"/>
    </location>
</feature>
<gene>
    <name evidence="2" type="ORF">M0R89_19800</name>
</gene>
<dbReference type="EMBL" id="CP096660">
    <property type="protein sequence ID" value="UPV76407.1"/>
    <property type="molecule type" value="Genomic_DNA"/>
</dbReference>
<feature type="compositionally biased region" description="Basic and acidic residues" evidence="1">
    <location>
        <begin position="321"/>
        <end position="330"/>
    </location>
</feature>
<dbReference type="PROSITE" id="PS51318">
    <property type="entry name" value="TAT"/>
    <property type="match status" value="1"/>
</dbReference>
<protein>
    <submittedName>
        <fullName evidence="2">Uncharacterized protein</fullName>
    </submittedName>
</protein>
<proteinExistence type="predicted"/>
<organism evidence="2 3">
    <name type="scientific">Halorussus limi</name>
    <dbReference type="NCBI Taxonomy" id="2938695"/>
    <lineage>
        <taxon>Archaea</taxon>
        <taxon>Methanobacteriati</taxon>
        <taxon>Methanobacteriota</taxon>
        <taxon>Stenosarchaea group</taxon>
        <taxon>Halobacteria</taxon>
        <taxon>Halobacteriales</taxon>
        <taxon>Haladaptataceae</taxon>
        <taxon>Halorussus</taxon>
    </lineage>
</organism>
<sequence>MRREQSKPTRRAVLSAVGASLAAGGFGVGTDATAAKRAESQYVLVQGDECVPIRPLRGQLPVETVYEYQLPEKYVSDVNGASAGDTARYGSAGTTDFQRPQTSVAFLYRGPKGLSLVVVHGSLDASEGGSVTFRISGLPASGEWVVRDDFYRDPDGEIASSNYDRWRLDGTEHRIDWTWGSGGTDGGAFRGLGDDFAVTVDPAFNDEAALSGKHYEGSITDWEFLSGSASVSKRVSLDMTEPIRIATGGCESGSDDQQGGSGNGGDGGGGGDGDGENGGSGGGDGEDEESGESGGEYAVCHRPPGNPDNAHTIHVGSESAVESHLEHGDSRGPCSEDG</sequence>